<keyword evidence="2" id="KW-1185">Reference proteome</keyword>
<comment type="caution">
    <text evidence="1">The sequence shown here is derived from an EMBL/GenBank/DDBJ whole genome shotgun (WGS) entry which is preliminary data.</text>
</comment>
<organism evidence="1 2">
    <name type="scientific">Diversispora epigaea</name>
    <dbReference type="NCBI Taxonomy" id="1348612"/>
    <lineage>
        <taxon>Eukaryota</taxon>
        <taxon>Fungi</taxon>
        <taxon>Fungi incertae sedis</taxon>
        <taxon>Mucoromycota</taxon>
        <taxon>Glomeromycotina</taxon>
        <taxon>Glomeromycetes</taxon>
        <taxon>Diversisporales</taxon>
        <taxon>Diversisporaceae</taxon>
        <taxon>Diversispora</taxon>
    </lineage>
</organism>
<dbReference type="Proteomes" id="UP000266861">
    <property type="component" value="Unassembled WGS sequence"/>
</dbReference>
<protein>
    <submittedName>
        <fullName evidence="1">Uncharacterized protein</fullName>
    </submittedName>
</protein>
<dbReference type="EMBL" id="PQFF01000039">
    <property type="protein sequence ID" value="RHZ86988.1"/>
    <property type="molecule type" value="Genomic_DNA"/>
</dbReference>
<evidence type="ECO:0000313" key="1">
    <source>
        <dbReference type="EMBL" id="RHZ86988.1"/>
    </source>
</evidence>
<dbReference type="AlphaFoldDB" id="A0A397JJL2"/>
<accession>A0A397JJL2</accession>
<sequence length="321" mass="37355">MQGPRNNTNNLKFELYAVLVEIDGMSLSFYRNCGNSIRTGIIIDFLLQLKTKGLESEFFLTDKDFAQISAALVQQLFSFIDPTFQPILTNEKIIFCSKELRASNILYHGFGFIYGMISIVQSAGFCGSEQEIVAKFQFLKQICCGSTLENLVVFIIMEQVILHQQRKFEQIFLMKREKADWRKVFRKEWKEISTRTINNIYLKNGFVVWIPGIFDKQISYLQTSCTTKGIVTAEFFKQVHRHTQYPFISLTPIINFPNIIYITNVENYNLLPKSIDSESCEELYNHLINVTENTLEILKDLHGFTISWVIDQQVKKNSRWV</sequence>
<evidence type="ECO:0000313" key="2">
    <source>
        <dbReference type="Proteomes" id="UP000266861"/>
    </source>
</evidence>
<reference evidence="1 2" key="1">
    <citation type="submission" date="2018-08" db="EMBL/GenBank/DDBJ databases">
        <title>Genome and evolution of the arbuscular mycorrhizal fungus Diversispora epigaea (formerly Glomus versiforme) and its bacterial endosymbionts.</title>
        <authorList>
            <person name="Sun X."/>
            <person name="Fei Z."/>
            <person name="Harrison M."/>
        </authorList>
    </citation>
    <scope>NUCLEOTIDE SEQUENCE [LARGE SCALE GENOMIC DNA]</scope>
    <source>
        <strain evidence="1 2">IT104</strain>
    </source>
</reference>
<name>A0A397JJL2_9GLOM</name>
<proteinExistence type="predicted"/>
<gene>
    <name evidence="1" type="ORF">Glove_41g125</name>
</gene>
<dbReference type="OrthoDB" id="2449435at2759"/>